<reference evidence="1 2" key="1">
    <citation type="submission" date="2015-02" db="EMBL/GenBank/DDBJ databases">
        <authorList>
            <person name="Ju K.-S."/>
            <person name="Doroghazi J.R."/>
            <person name="Metcalf W."/>
        </authorList>
    </citation>
    <scope>NUCLEOTIDE SEQUENCE [LARGE SCALE GENOMIC DNA]</scope>
    <source>
        <strain evidence="1 2">NRRL B-16140</strain>
    </source>
</reference>
<accession>A0A0F0GIU6</accession>
<comment type="caution">
    <text evidence="1">The sequence shown here is derived from an EMBL/GenBank/DDBJ whole genome shotgun (WGS) entry which is preliminary data.</text>
</comment>
<gene>
    <name evidence="1" type="ORF">UK23_37340</name>
</gene>
<evidence type="ECO:0000313" key="2">
    <source>
        <dbReference type="Proteomes" id="UP000033393"/>
    </source>
</evidence>
<organism evidence="1 2">
    <name type="scientific">Lentzea aerocolonigenes</name>
    <name type="common">Lechevalieria aerocolonigenes</name>
    <name type="synonym">Saccharothrix aerocolonigenes</name>
    <dbReference type="NCBI Taxonomy" id="68170"/>
    <lineage>
        <taxon>Bacteria</taxon>
        <taxon>Bacillati</taxon>
        <taxon>Actinomycetota</taxon>
        <taxon>Actinomycetes</taxon>
        <taxon>Pseudonocardiales</taxon>
        <taxon>Pseudonocardiaceae</taxon>
        <taxon>Lentzea</taxon>
    </lineage>
</organism>
<dbReference type="PATRIC" id="fig|68170.10.peg.9750"/>
<evidence type="ECO:0000313" key="1">
    <source>
        <dbReference type="EMBL" id="KJK42406.1"/>
    </source>
</evidence>
<protein>
    <submittedName>
        <fullName evidence="1">Uncharacterized protein</fullName>
    </submittedName>
</protein>
<dbReference type="OrthoDB" id="1099523at2"/>
<name>A0A0F0GIU6_LENAE</name>
<keyword evidence="2" id="KW-1185">Reference proteome</keyword>
<dbReference type="RefSeq" id="WP_045316492.1">
    <property type="nucleotide sequence ID" value="NZ_JYJG01000352.1"/>
</dbReference>
<dbReference type="EMBL" id="JYJG01000352">
    <property type="protein sequence ID" value="KJK42406.1"/>
    <property type="molecule type" value="Genomic_DNA"/>
</dbReference>
<dbReference type="NCBIfam" id="NF040603">
    <property type="entry name" value="choice_anch_P"/>
    <property type="match status" value="1"/>
</dbReference>
<dbReference type="AlphaFoldDB" id="A0A0F0GIU6"/>
<proteinExistence type="predicted"/>
<dbReference type="STRING" id="68170.GCA_000974445_06520"/>
<dbReference type="Proteomes" id="UP000033393">
    <property type="component" value="Unassembled WGS sequence"/>
</dbReference>
<sequence length="111" mass="10911">MSDPLSRGTSTARTSVAELGIGIVALRDVVATSRSTCGGATGNVSIGALTVAGLPITVTTAPNTTIPLVGGKIVINEQVPMPGGLKVNGAHITLPGVDVVVSSATSAVHHC</sequence>